<dbReference type="Proteomes" id="UP000589520">
    <property type="component" value="Unassembled WGS sequence"/>
</dbReference>
<dbReference type="InterPro" id="IPR001387">
    <property type="entry name" value="Cro/C1-type_HTH"/>
</dbReference>
<dbReference type="PROSITE" id="PS50943">
    <property type="entry name" value="HTH_CROC1"/>
    <property type="match status" value="1"/>
</dbReference>
<reference evidence="2 3" key="1">
    <citation type="submission" date="2020-07" db="EMBL/GenBank/DDBJ databases">
        <title>Genomic Encyclopedia of Type Strains, Phase IV (KMG-V): Genome sequencing to study the core and pangenomes of soil and plant-associated prokaryotes.</title>
        <authorList>
            <person name="Whitman W."/>
        </authorList>
    </citation>
    <scope>NUCLEOTIDE SEQUENCE [LARGE SCALE GENOMIC DNA]</scope>
    <source>
        <strain evidence="2 3">X4EP2</strain>
    </source>
</reference>
<evidence type="ECO:0000313" key="2">
    <source>
        <dbReference type="EMBL" id="NYF79704.1"/>
    </source>
</evidence>
<dbReference type="RefSeq" id="WP_179490549.1">
    <property type="nucleotide sequence ID" value="NZ_JACCCW010000002.1"/>
</dbReference>
<evidence type="ECO:0000259" key="1">
    <source>
        <dbReference type="PROSITE" id="PS50943"/>
    </source>
</evidence>
<evidence type="ECO:0000313" key="3">
    <source>
        <dbReference type="Proteomes" id="UP000589520"/>
    </source>
</evidence>
<name>A0A7Y9TGP5_9BACT</name>
<feature type="domain" description="HTH cro/C1-type" evidence="1">
    <location>
        <begin position="60"/>
        <end position="112"/>
    </location>
</feature>
<comment type="caution">
    <text evidence="2">The sequence shown here is derived from an EMBL/GenBank/DDBJ whole genome shotgun (WGS) entry which is preliminary data.</text>
</comment>
<dbReference type="CDD" id="cd00093">
    <property type="entry name" value="HTH_XRE"/>
    <property type="match status" value="1"/>
</dbReference>
<protein>
    <submittedName>
        <fullName evidence="2">Transcriptional regulator with XRE-family HTH domain</fullName>
    </submittedName>
</protein>
<organism evidence="2 3">
    <name type="scientific">Granulicella arctica</name>
    <dbReference type="NCBI Taxonomy" id="940613"/>
    <lineage>
        <taxon>Bacteria</taxon>
        <taxon>Pseudomonadati</taxon>
        <taxon>Acidobacteriota</taxon>
        <taxon>Terriglobia</taxon>
        <taxon>Terriglobales</taxon>
        <taxon>Acidobacteriaceae</taxon>
        <taxon>Granulicella</taxon>
    </lineage>
</organism>
<dbReference type="EMBL" id="JACCCW010000002">
    <property type="protein sequence ID" value="NYF79704.1"/>
    <property type="molecule type" value="Genomic_DNA"/>
</dbReference>
<dbReference type="InterPro" id="IPR010982">
    <property type="entry name" value="Lambda_DNA-bd_dom_sf"/>
</dbReference>
<gene>
    <name evidence="2" type="ORF">HDF17_002024</name>
</gene>
<proteinExistence type="predicted"/>
<dbReference type="GO" id="GO:0003677">
    <property type="term" value="F:DNA binding"/>
    <property type="evidence" value="ECO:0007669"/>
    <property type="project" value="InterPro"/>
</dbReference>
<dbReference type="Gene3D" id="1.10.260.40">
    <property type="entry name" value="lambda repressor-like DNA-binding domains"/>
    <property type="match status" value="1"/>
</dbReference>
<dbReference type="SUPFAM" id="SSF47413">
    <property type="entry name" value="lambda repressor-like DNA-binding domains"/>
    <property type="match status" value="1"/>
</dbReference>
<sequence>MRISREEFNQAIGAALSALRVERGFSQAEVAEGINAIPEVDRQERSTRAVAAYAALSIILRNEHGVTQEELAKRSQVPVEFVCGLEAGKDPNPDFYFLYCLSIGFDLSFTEFAHRAEELSDIPDEVLLENEANEEGEQP</sequence>
<keyword evidence="3" id="KW-1185">Reference proteome</keyword>
<dbReference type="AlphaFoldDB" id="A0A7Y9TGP5"/>
<accession>A0A7Y9TGP5</accession>